<keyword evidence="4" id="KW-0964">Secreted</keyword>
<comment type="caution">
    <text evidence="9">The sequence shown here is derived from an EMBL/GenBank/DDBJ whole genome shotgun (WGS) entry which is preliminary data.</text>
</comment>
<evidence type="ECO:0000256" key="8">
    <source>
        <dbReference type="SAM" id="SignalP"/>
    </source>
</evidence>
<feature type="chain" id="PRO_5044753927" description="Interleukin" evidence="8">
    <location>
        <begin position="24"/>
        <end position="139"/>
    </location>
</feature>
<comment type="similarity">
    <text evidence="2 7">Belongs to the IL-15/IL-21 family.</text>
</comment>
<dbReference type="GO" id="GO:0005125">
    <property type="term" value="F:cytokine activity"/>
    <property type="evidence" value="ECO:0007669"/>
    <property type="project" value="UniProtKB-KW"/>
</dbReference>
<evidence type="ECO:0000256" key="6">
    <source>
        <dbReference type="ARBA" id="ARBA00023157"/>
    </source>
</evidence>
<protein>
    <recommendedName>
        <fullName evidence="7">Interleukin</fullName>
    </recommendedName>
</protein>
<dbReference type="AlphaFoldDB" id="A0ABD2GTZ7"/>
<evidence type="ECO:0000256" key="7">
    <source>
        <dbReference type="RuleBase" id="RU003453"/>
    </source>
</evidence>
<organism evidence="9 10">
    <name type="scientific">Pagothenia borchgrevinki</name>
    <name type="common">Bald rockcod</name>
    <name type="synonym">Trematomus borchgrevinki</name>
    <dbReference type="NCBI Taxonomy" id="8213"/>
    <lineage>
        <taxon>Eukaryota</taxon>
        <taxon>Metazoa</taxon>
        <taxon>Chordata</taxon>
        <taxon>Craniata</taxon>
        <taxon>Vertebrata</taxon>
        <taxon>Euteleostomi</taxon>
        <taxon>Actinopterygii</taxon>
        <taxon>Neopterygii</taxon>
        <taxon>Teleostei</taxon>
        <taxon>Neoteleostei</taxon>
        <taxon>Acanthomorphata</taxon>
        <taxon>Eupercaria</taxon>
        <taxon>Perciformes</taxon>
        <taxon>Notothenioidei</taxon>
        <taxon>Nototheniidae</taxon>
        <taxon>Pagothenia</taxon>
    </lineage>
</organism>
<keyword evidence="3 7" id="KW-0202">Cytokine</keyword>
<dbReference type="SUPFAM" id="SSF47266">
    <property type="entry name" value="4-helical cytokines"/>
    <property type="match status" value="1"/>
</dbReference>
<evidence type="ECO:0000313" key="10">
    <source>
        <dbReference type="Proteomes" id="UP001619887"/>
    </source>
</evidence>
<comment type="subcellular location">
    <subcellularLocation>
        <location evidence="1">Secreted</location>
    </subcellularLocation>
</comment>
<dbReference type="Proteomes" id="UP001619887">
    <property type="component" value="Unassembled WGS sequence"/>
</dbReference>
<reference evidence="9 10" key="2">
    <citation type="journal article" date="2024" name="G3 (Bethesda)">
        <title>The genome of the cryopelagic Antarctic bald notothen, Trematomus borchgrevinki.</title>
        <authorList>
            <person name="Rayamajhi N."/>
            <person name="Rivera-Colon A.G."/>
            <person name="Minhas B.F."/>
            <person name="Cheng C.C."/>
            <person name="Catchen J.M."/>
        </authorList>
    </citation>
    <scope>NUCLEOTIDE SEQUENCE [LARGE SCALE GENOMIC DNA]</scope>
    <source>
        <strain evidence="9">AGRC-2024</strain>
    </source>
</reference>
<evidence type="ECO:0000256" key="2">
    <source>
        <dbReference type="ARBA" id="ARBA00006050"/>
    </source>
</evidence>
<dbReference type="Pfam" id="PF02372">
    <property type="entry name" value="IL15"/>
    <property type="match status" value="1"/>
</dbReference>
<dbReference type="InterPro" id="IPR003443">
    <property type="entry name" value="IL-15/IL-21_fam"/>
</dbReference>
<name>A0ABD2GTZ7_PAGBO</name>
<dbReference type="EMBL" id="JBIYXZ010002075">
    <property type="protein sequence ID" value="KAL3056891.1"/>
    <property type="molecule type" value="Genomic_DNA"/>
</dbReference>
<proteinExistence type="inferred from homology"/>
<gene>
    <name evidence="9" type="ORF">OYC64_007384</name>
</gene>
<sequence>MLRGGLFLVSVSLCLVCLTAAPARNCSRDLQKNVRTFLTKAKELKSLECELYTPTVDQYKNCSQSTMNCLINEMNVLFLEWEAADLSNISVLKREMFSKLDSFGEMIPERDCPKCESHEVENAETFLEGLQSIFQFMCS</sequence>
<evidence type="ECO:0000313" key="9">
    <source>
        <dbReference type="EMBL" id="KAL3056891.1"/>
    </source>
</evidence>
<dbReference type="PANTHER" id="PTHR14356">
    <property type="entry name" value="INTERLEUKIN-15-RELATED"/>
    <property type="match status" value="1"/>
</dbReference>
<evidence type="ECO:0000256" key="4">
    <source>
        <dbReference type="ARBA" id="ARBA00022525"/>
    </source>
</evidence>
<dbReference type="Gene3D" id="1.20.1250.70">
    <property type="entry name" value="Interleukin-15/Interleukin-21"/>
    <property type="match status" value="1"/>
</dbReference>
<evidence type="ECO:0000256" key="3">
    <source>
        <dbReference type="ARBA" id="ARBA00022514"/>
    </source>
</evidence>
<evidence type="ECO:0000256" key="1">
    <source>
        <dbReference type="ARBA" id="ARBA00004613"/>
    </source>
</evidence>
<keyword evidence="10" id="KW-1185">Reference proteome</keyword>
<feature type="signal peptide" evidence="8">
    <location>
        <begin position="1"/>
        <end position="23"/>
    </location>
</feature>
<dbReference type="GO" id="GO:0005615">
    <property type="term" value="C:extracellular space"/>
    <property type="evidence" value="ECO:0007669"/>
    <property type="project" value="UniProtKB-KW"/>
</dbReference>
<reference evidence="9 10" key="1">
    <citation type="journal article" date="2022" name="G3 (Bethesda)">
        <title>Evaluating Illumina-, Nanopore-, and PacBio-based genome assembly strategies with the bald notothen, Trematomus borchgrevinki.</title>
        <authorList>
            <person name="Rayamajhi N."/>
            <person name="Cheng C.C."/>
            <person name="Catchen J.M."/>
        </authorList>
    </citation>
    <scope>NUCLEOTIDE SEQUENCE [LARGE SCALE GENOMIC DNA]</scope>
    <source>
        <strain evidence="9">AGRC-2024</strain>
    </source>
</reference>
<keyword evidence="5 8" id="KW-0732">Signal</keyword>
<dbReference type="InterPro" id="IPR009079">
    <property type="entry name" value="4_helix_cytokine-like_core"/>
</dbReference>
<evidence type="ECO:0000256" key="5">
    <source>
        <dbReference type="ARBA" id="ARBA00022729"/>
    </source>
</evidence>
<accession>A0ABD2GTZ7</accession>
<keyword evidence="6" id="KW-1015">Disulfide bond</keyword>